<proteinExistence type="predicted"/>
<name>A0ABN7T4L9_OIKDI</name>
<sequence length="104" mass="12723">MAYKPGHFTEDWIPYDTMIPKKCSDAHTLFRTIVYAEDFCKKHSWEEQMRIKEEECRPLFTDYLDVFEEENPKYQHIYPCRMPKWPCRDPRESSLTQLQKKLLD</sequence>
<accession>A0ABN7T4L9</accession>
<reference evidence="1 2" key="1">
    <citation type="submission" date="2021-04" db="EMBL/GenBank/DDBJ databases">
        <authorList>
            <person name="Bliznina A."/>
        </authorList>
    </citation>
    <scope>NUCLEOTIDE SEQUENCE [LARGE SCALE GENOMIC DNA]</scope>
</reference>
<evidence type="ECO:0000313" key="2">
    <source>
        <dbReference type="Proteomes" id="UP001158576"/>
    </source>
</evidence>
<organism evidence="1 2">
    <name type="scientific">Oikopleura dioica</name>
    <name type="common">Tunicate</name>
    <dbReference type="NCBI Taxonomy" id="34765"/>
    <lineage>
        <taxon>Eukaryota</taxon>
        <taxon>Metazoa</taxon>
        <taxon>Chordata</taxon>
        <taxon>Tunicata</taxon>
        <taxon>Appendicularia</taxon>
        <taxon>Copelata</taxon>
        <taxon>Oikopleuridae</taxon>
        <taxon>Oikopleura</taxon>
    </lineage>
</organism>
<keyword evidence="2" id="KW-1185">Reference proteome</keyword>
<protein>
    <submittedName>
        <fullName evidence="1">Oidioi.mRNA.OKI2018_I69.chr2.g6237.t1.cds</fullName>
    </submittedName>
</protein>
<gene>
    <name evidence="1" type="ORF">OKIOD_LOCUS15002</name>
</gene>
<dbReference type="Proteomes" id="UP001158576">
    <property type="component" value="Chromosome 2"/>
</dbReference>
<dbReference type="EMBL" id="OU015567">
    <property type="protein sequence ID" value="CAG5111972.1"/>
    <property type="molecule type" value="Genomic_DNA"/>
</dbReference>
<evidence type="ECO:0000313" key="1">
    <source>
        <dbReference type="EMBL" id="CAG5111972.1"/>
    </source>
</evidence>